<protein>
    <recommendedName>
        <fullName evidence="5">CU044_5270 family protein</fullName>
    </recommendedName>
</protein>
<feature type="transmembrane region" description="Helical" evidence="2">
    <location>
        <begin position="64"/>
        <end position="84"/>
    </location>
</feature>
<feature type="region of interest" description="Disordered" evidence="1">
    <location>
        <begin position="227"/>
        <end position="260"/>
    </location>
</feature>
<sequence length="384" mass="42755">MEETMEELRELRRHHDAQPEPAPGTVDAARARLNTHMRGDQMRSGLNAHMRGGRSRRVRRVRPMWGLSLAGAAATAVVVAVTVVPGAGVDPRPSPAPPPTTATTTTELRLRPVADAQDVADNAALLAGAEAGWAISPTQWSYVKSVRAQTRPDGGERLRGRPKETIIHEQWRRFDDKAFATVEQGRLKIHQGSEFEVTYAYLLALPAEADQLLARVYATVDEEDARHRESLRDRVRQRAESRGKSPEEAERIAAESTPEVQREERDRWAFQLIAIGMRDAALPPGLRAAMYGALAAIPGVRYEDTASDLLKRRGVTLYHVLDGYLRDEIFVDPETYAYLGYRTVVVANHKEQPPFGDVWKKGEIRDWNALVEAAVVRKAGQRPG</sequence>
<keyword evidence="2" id="KW-1133">Transmembrane helix</keyword>
<gene>
    <name evidence="3" type="ORF">GCM10009733_101890</name>
</gene>
<feature type="compositionally biased region" description="Basic and acidic residues" evidence="1">
    <location>
        <begin position="227"/>
        <end position="253"/>
    </location>
</feature>
<reference evidence="4" key="1">
    <citation type="journal article" date="2019" name="Int. J. Syst. Evol. Microbiol.">
        <title>The Global Catalogue of Microorganisms (GCM) 10K type strain sequencing project: providing services to taxonomists for standard genome sequencing and annotation.</title>
        <authorList>
            <consortium name="The Broad Institute Genomics Platform"/>
            <consortium name="The Broad Institute Genome Sequencing Center for Infectious Disease"/>
            <person name="Wu L."/>
            <person name="Ma J."/>
        </authorList>
    </citation>
    <scope>NUCLEOTIDE SEQUENCE [LARGE SCALE GENOMIC DNA]</scope>
    <source>
        <strain evidence="4">JCM 13929</strain>
    </source>
</reference>
<keyword evidence="2" id="KW-0812">Transmembrane</keyword>
<evidence type="ECO:0000256" key="2">
    <source>
        <dbReference type="SAM" id="Phobius"/>
    </source>
</evidence>
<keyword evidence="4" id="KW-1185">Reference proteome</keyword>
<dbReference type="InterPro" id="IPR047789">
    <property type="entry name" value="CU044_5270-like"/>
</dbReference>
<dbReference type="Proteomes" id="UP001500064">
    <property type="component" value="Unassembled WGS sequence"/>
</dbReference>
<evidence type="ECO:0008006" key="5">
    <source>
        <dbReference type="Google" id="ProtNLM"/>
    </source>
</evidence>
<dbReference type="NCBIfam" id="NF038083">
    <property type="entry name" value="CU044_5270_fam"/>
    <property type="match status" value="1"/>
</dbReference>
<dbReference type="RefSeq" id="WP_346114427.1">
    <property type="nucleotide sequence ID" value="NZ_BAAAMU010000163.1"/>
</dbReference>
<feature type="region of interest" description="Disordered" evidence="1">
    <location>
        <begin position="1"/>
        <end position="25"/>
    </location>
</feature>
<organism evidence="3 4">
    <name type="scientific">Nonomuraea maheshkhaliensis</name>
    <dbReference type="NCBI Taxonomy" id="419590"/>
    <lineage>
        <taxon>Bacteria</taxon>
        <taxon>Bacillati</taxon>
        <taxon>Actinomycetota</taxon>
        <taxon>Actinomycetes</taxon>
        <taxon>Streptosporangiales</taxon>
        <taxon>Streptosporangiaceae</taxon>
        <taxon>Nonomuraea</taxon>
    </lineage>
</organism>
<feature type="compositionally biased region" description="Basic and acidic residues" evidence="1">
    <location>
        <begin position="1"/>
        <end position="10"/>
    </location>
</feature>
<keyword evidence="2" id="KW-0472">Membrane</keyword>
<comment type="caution">
    <text evidence="3">The sequence shown here is derived from an EMBL/GenBank/DDBJ whole genome shotgun (WGS) entry which is preliminary data.</text>
</comment>
<evidence type="ECO:0000313" key="3">
    <source>
        <dbReference type="EMBL" id="GAA1689055.1"/>
    </source>
</evidence>
<dbReference type="EMBL" id="BAAAMU010000163">
    <property type="protein sequence ID" value="GAA1689055.1"/>
    <property type="molecule type" value="Genomic_DNA"/>
</dbReference>
<evidence type="ECO:0000256" key="1">
    <source>
        <dbReference type="SAM" id="MobiDB-lite"/>
    </source>
</evidence>
<evidence type="ECO:0000313" key="4">
    <source>
        <dbReference type="Proteomes" id="UP001500064"/>
    </source>
</evidence>
<accession>A0ABP4TJ47</accession>
<name>A0ABP4TJ47_9ACTN</name>
<proteinExistence type="predicted"/>